<keyword evidence="1" id="KW-0732">Signal</keyword>
<proteinExistence type="predicted"/>
<organism evidence="2 3">
    <name type="scientific">Coemansia spiralis</name>
    <dbReference type="NCBI Taxonomy" id="417178"/>
    <lineage>
        <taxon>Eukaryota</taxon>
        <taxon>Fungi</taxon>
        <taxon>Fungi incertae sedis</taxon>
        <taxon>Zoopagomycota</taxon>
        <taxon>Kickxellomycotina</taxon>
        <taxon>Kickxellomycetes</taxon>
        <taxon>Kickxellales</taxon>
        <taxon>Kickxellaceae</taxon>
        <taxon>Coemansia</taxon>
    </lineage>
</organism>
<gene>
    <name evidence="2" type="ORF">IWW39_005026</name>
</gene>
<dbReference type="OrthoDB" id="4062651at2759"/>
<reference evidence="2" key="1">
    <citation type="submission" date="2022-07" db="EMBL/GenBank/DDBJ databases">
        <title>Phylogenomic reconstructions and comparative analyses of Kickxellomycotina fungi.</title>
        <authorList>
            <person name="Reynolds N.K."/>
            <person name="Stajich J.E."/>
            <person name="Barry K."/>
            <person name="Grigoriev I.V."/>
            <person name="Crous P."/>
            <person name="Smith M.E."/>
        </authorList>
    </citation>
    <scope>NUCLEOTIDE SEQUENCE</scope>
    <source>
        <strain evidence="2">CBS 109367</strain>
    </source>
</reference>
<evidence type="ECO:0000313" key="3">
    <source>
        <dbReference type="Proteomes" id="UP001151516"/>
    </source>
</evidence>
<name>A0A9W8L141_9FUNG</name>
<feature type="signal peptide" evidence="1">
    <location>
        <begin position="1"/>
        <end position="17"/>
    </location>
</feature>
<feature type="chain" id="PRO_5040991016" evidence="1">
    <location>
        <begin position="18"/>
        <end position="195"/>
    </location>
</feature>
<dbReference type="AlphaFoldDB" id="A0A9W8L141"/>
<comment type="caution">
    <text evidence="2">The sequence shown here is derived from an EMBL/GenBank/DDBJ whole genome shotgun (WGS) entry which is preliminary data.</text>
</comment>
<sequence length="195" mass="20763">MKTSIAAISCLAVAVLGQIHIAPVGYVTVSAPEGEATPTVEVPAGQAPSMPQVAQLPQMPGSLTHSLLARLASYYGPSRQLNVDTTTPVMTVEVFDPTINKITQLSMNIVQSGDVWYLPVCSVDSITATGSAVDSPPTTESCQYGIQLTPVPQNAMRMVMRIGRTIFRAIEAAAKEPTRFWFGRPSTGVTFAPQQ</sequence>
<evidence type="ECO:0000256" key="1">
    <source>
        <dbReference type="SAM" id="SignalP"/>
    </source>
</evidence>
<accession>A0A9W8L141</accession>
<keyword evidence="3" id="KW-1185">Reference proteome</keyword>
<dbReference type="EMBL" id="JANBTX010000224">
    <property type="protein sequence ID" value="KAJ2684234.1"/>
    <property type="molecule type" value="Genomic_DNA"/>
</dbReference>
<dbReference type="Proteomes" id="UP001151516">
    <property type="component" value="Unassembled WGS sequence"/>
</dbReference>
<protein>
    <submittedName>
        <fullName evidence="2">Uncharacterized protein</fullName>
    </submittedName>
</protein>
<evidence type="ECO:0000313" key="2">
    <source>
        <dbReference type="EMBL" id="KAJ2684234.1"/>
    </source>
</evidence>